<dbReference type="EMBL" id="LR216287">
    <property type="protein sequence ID" value="VFJ12526.1"/>
    <property type="molecule type" value="Genomic_DNA"/>
</dbReference>
<gene>
    <name evidence="1" type="ORF">NFRAN_0205</name>
</gene>
<organism evidence="1 2">
    <name type="scientific">Candidatus Nitrosocosmicus franklandianus</name>
    <dbReference type="NCBI Taxonomy" id="1798806"/>
    <lineage>
        <taxon>Archaea</taxon>
        <taxon>Nitrososphaerota</taxon>
        <taxon>Nitrososphaeria</taxon>
        <taxon>Nitrososphaerales</taxon>
        <taxon>Nitrososphaeraceae</taxon>
        <taxon>Candidatus Nitrosocosmicus</taxon>
    </lineage>
</organism>
<evidence type="ECO:0000313" key="1">
    <source>
        <dbReference type="EMBL" id="VFJ12526.1"/>
    </source>
</evidence>
<reference evidence="1 2" key="1">
    <citation type="submission" date="2019-02" db="EMBL/GenBank/DDBJ databases">
        <authorList>
            <person name="Lehtovirta-Morley E L."/>
        </authorList>
    </citation>
    <scope>NUCLEOTIDE SEQUENCE [LARGE SCALE GENOMIC DNA]</scope>
    <source>
        <strain evidence="1">NFRAN1</strain>
    </source>
</reference>
<evidence type="ECO:0000313" key="2">
    <source>
        <dbReference type="Proteomes" id="UP000294299"/>
    </source>
</evidence>
<sequence>MNQNSIIYLSVKNQKTKKIYCWPNALLPSFRLIENAKLLHEAIVSLPEPHSDNCSVSVSCANP</sequence>
<dbReference type="AlphaFoldDB" id="A0A484I442"/>
<dbReference type="Proteomes" id="UP000294299">
    <property type="component" value="Chromosome NFRAN"/>
</dbReference>
<accession>A0A484I442</accession>
<name>A0A484I442_9ARCH</name>
<proteinExistence type="predicted"/>
<protein>
    <submittedName>
        <fullName evidence="1">Uncharacterized protein</fullName>
    </submittedName>
</protein>
<keyword evidence="2" id="KW-1185">Reference proteome</keyword>
<dbReference type="KEGG" id="nfn:NFRAN_0205"/>